<evidence type="ECO:0008006" key="4">
    <source>
        <dbReference type="Google" id="ProtNLM"/>
    </source>
</evidence>
<sequence>MSTQLLRGCNKNDLFEEESNESRLALPTQVFRFDEVVDHIEEALIDKRVSHNQAYRFKVVETILTFFETRRSQLLEAASQDFNGKAAHAELELEYSLTLSQVASALQTQCRPNVLGGALPDRFFKRITTEVKGKSDPALVKVTRAVGAVLIVAQPKRPFDDLFAPLVSAIAAGNVVCAVLSPTLPALNKVILEQLTTQMPKSAVFLVNPLDMAELQHGVADLRSSAWKVFEVQIPGSTHVATHVTVPGSAYISASLASAASNSLTLGLGSYSAKAIASKLKEVATEVVEGASMWLGRGVGAPKYLFVHEEAYAGFRDALVLAIATSSAILAPNDDGRQLEEMVLEEQTASSKVGMCGGAARIQKPFSSEKRPGPIALVEVDVKASGAAKVSATISDRKVVAQIRELAGLVLVGVSSTEHAFSLVQELGLQQGHMVIYSYDSAEVQHVLRELEPATLSVNHVAPENLFSSYAPKQVLSSAVLHHHHHALERRTKTADSSQLRWPLELFQTSSTTYLAAIRDTSLGLSGIASCSTASQSALSRGSRQERQVAMKRALAIHLSKTKRLANRSRPAVAVPVLRVFFLQGLFLFWGSALTCTLAGLSFGAFKLSHWAWTRYMSTCA</sequence>
<keyword evidence="1" id="KW-1133">Transmembrane helix</keyword>
<keyword evidence="3" id="KW-1185">Reference proteome</keyword>
<dbReference type="EMBL" id="CM003148">
    <property type="protein sequence ID" value="KIS68305.1"/>
    <property type="molecule type" value="Genomic_DNA"/>
</dbReference>
<dbReference type="Proteomes" id="UP000000561">
    <property type="component" value="Chromosome 9"/>
</dbReference>
<reference evidence="2 3" key="1">
    <citation type="journal article" date="2006" name="Nature">
        <title>Insights from the genome of the biotrophic fungal plant pathogen Ustilago maydis.</title>
        <authorList>
            <person name="Kamper J."/>
            <person name="Kahmann R."/>
            <person name="Bolker M."/>
            <person name="Ma L.J."/>
            <person name="Brefort T."/>
            <person name="Saville B.J."/>
            <person name="Banuett F."/>
            <person name="Kronstad J.W."/>
            <person name="Gold S.E."/>
            <person name="Muller O."/>
            <person name="Perlin M.H."/>
            <person name="Wosten H.A."/>
            <person name="de Vries R."/>
            <person name="Ruiz-Herrera J."/>
            <person name="Reynaga-Pena C.G."/>
            <person name="Snetselaar K."/>
            <person name="McCann M."/>
            <person name="Perez-Martin J."/>
            <person name="Feldbrugge M."/>
            <person name="Basse C.W."/>
            <person name="Steinberg G."/>
            <person name="Ibeas J.I."/>
            <person name="Holloman W."/>
            <person name="Guzman P."/>
            <person name="Farman M."/>
            <person name="Stajich J.E."/>
            <person name="Sentandreu R."/>
            <person name="Gonzalez-Prieto J.M."/>
            <person name="Kennell J.C."/>
            <person name="Molina L."/>
            <person name="Schirawski J."/>
            <person name="Mendoza-Mendoza A."/>
            <person name="Greilinger D."/>
            <person name="Munch K."/>
            <person name="Rossel N."/>
            <person name="Scherer M."/>
            <person name="Vranes M."/>
            <person name="Ladendorf O."/>
            <person name="Vincon V."/>
            <person name="Fuchs U."/>
            <person name="Sandrock B."/>
            <person name="Meng S."/>
            <person name="Ho E.C."/>
            <person name="Cahill M.J."/>
            <person name="Boyce K.J."/>
            <person name="Klose J."/>
            <person name="Klosterman S.J."/>
            <person name="Deelstra H.J."/>
            <person name="Ortiz-Castellanos L."/>
            <person name="Li W."/>
            <person name="Sanchez-Alonso P."/>
            <person name="Schreier P.H."/>
            <person name="Hauser-Hahn I."/>
            <person name="Vaupel M."/>
            <person name="Koopmann E."/>
            <person name="Friedrich G."/>
            <person name="Voss H."/>
            <person name="Schluter T."/>
            <person name="Margolis J."/>
            <person name="Platt D."/>
            <person name="Swimmer C."/>
            <person name="Gnirke A."/>
            <person name="Chen F."/>
            <person name="Vysotskaia V."/>
            <person name="Mannhaupt G."/>
            <person name="Guldener U."/>
            <person name="Munsterkotter M."/>
            <person name="Haase D."/>
            <person name="Oesterheld M."/>
            <person name="Mewes H.W."/>
            <person name="Mauceli E.W."/>
            <person name="DeCaprio D."/>
            <person name="Wade C.M."/>
            <person name="Butler J."/>
            <person name="Young S."/>
            <person name="Jaffe D.B."/>
            <person name="Calvo S."/>
            <person name="Nusbaum C."/>
            <person name="Galagan J."/>
            <person name="Birren B.W."/>
        </authorList>
    </citation>
    <scope>NUCLEOTIDE SEQUENCE [LARGE SCALE GENOMIC DNA]</scope>
    <source>
        <strain evidence="3">DSM 14603 / FGSC 9021 / UM521</strain>
    </source>
</reference>
<dbReference type="AlphaFoldDB" id="A0A0D1E0R5"/>
<dbReference type="InterPro" id="IPR016162">
    <property type="entry name" value="Ald_DH_N"/>
</dbReference>
<dbReference type="OrthoDB" id="2550461at2759"/>
<evidence type="ECO:0000313" key="3">
    <source>
        <dbReference type="Proteomes" id="UP000000561"/>
    </source>
</evidence>
<protein>
    <recommendedName>
        <fullName evidence="4">Aldehyde dehydrogenase domain-containing protein</fullName>
    </recommendedName>
</protein>
<keyword evidence="1" id="KW-0812">Transmembrane</keyword>
<keyword evidence="1" id="KW-0472">Membrane</keyword>
<dbReference type="eggNOG" id="ENOG502RSBX">
    <property type="taxonomic scope" value="Eukaryota"/>
</dbReference>
<dbReference type="InterPro" id="IPR016163">
    <property type="entry name" value="Ald_DH_C"/>
</dbReference>
<dbReference type="KEGG" id="uma:UMAG_03404"/>
<evidence type="ECO:0000256" key="1">
    <source>
        <dbReference type="SAM" id="Phobius"/>
    </source>
</evidence>
<evidence type="ECO:0000313" key="2">
    <source>
        <dbReference type="EMBL" id="KIS68305.1"/>
    </source>
</evidence>
<feature type="transmembrane region" description="Helical" evidence="1">
    <location>
        <begin position="581"/>
        <end position="606"/>
    </location>
</feature>
<dbReference type="GO" id="GO:0016620">
    <property type="term" value="F:oxidoreductase activity, acting on the aldehyde or oxo group of donors, NAD or NADP as acceptor"/>
    <property type="evidence" value="ECO:0007669"/>
    <property type="project" value="InterPro"/>
</dbReference>
<dbReference type="InterPro" id="IPR016161">
    <property type="entry name" value="Ald_DH/histidinol_DH"/>
</dbReference>
<dbReference type="GeneID" id="23563865"/>
<name>A0A0D1E0R5_MYCMD</name>
<accession>A0A0D1E0R5</accession>
<dbReference type="Gene3D" id="3.40.605.10">
    <property type="entry name" value="Aldehyde Dehydrogenase, Chain A, domain 1"/>
    <property type="match status" value="1"/>
</dbReference>
<dbReference type="InParanoid" id="A0A0D1E0R5"/>
<dbReference type="STRING" id="237631.A0A0D1E0R5"/>
<dbReference type="RefSeq" id="XP_011389878.1">
    <property type="nucleotide sequence ID" value="XM_011391576.1"/>
</dbReference>
<organism evidence="2 3">
    <name type="scientific">Mycosarcoma maydis</name>
    <name type="common">Corn smut fungus</name>
    <name type="synonym">Ustilago maydis</name>
    <dbReference type="NCBI Taxonomy" id="5270"/>
    <lineage>
        <taxon>Eukaryota</taxon>
        <taxon>Fungi</taxon>
        <taxon>Dikarya</taxon>
        <taxon>Basidiomycota</taxon>
        <taxon>Ustilaginomycotina</taxon>
        <taxon>Ustilaginomycetes</taxon>
        <taxon>Ustilaginales</taxon>
        <taxon>Ustilaginaceae</taxon>
        <taxon>Mycosarcoma</taxon>
    </lineage>
</organism>
<dbReference type="SUPFAM" id="SSF53720">
    <property type="entry name" value="ALDH-like"/>
    <property type="match status" value="1"/>
</dbReference>
<dbReference type="VEuPathDB" id="FungiDB:UMAG_03404"/>
<proteinExistence type="predicted"/>
<dbReference type="Gene3D" id="3.40.309.10">
    <property type="entry name" value="Aldehyde Dehydrogenase, Chain A, domain 2"/>
    <property type="match status" value="1"/>
</dbReference>
<gene>
    <name evidence="2" type="ORF">UMAG_03404</name>
</gene>